<accession>A0ABV8W031</accession>
<dbReference type="RefSeq" id="WP_390199782.1">
    <property type="nucleotide sequence ID" value="NZ_JBHSDV010000004.1"/>
</dbReference>
<dbReference type="EMBL" id="JBHSDV010000004">
    <property type="protein sequence ID" value="MFC4388616.1"/>
    <property type="molecule type" value="Genomic_DNA"/>
</dbReference>
<keyword evidence="1" id="KW-0472">Membrane</keyword>
<organism evidence="2 3">
    <name type="scientific">Gracilibacillus marinus</name>
    <dbReference type="NCBI Taxonomy" id="630535"/>
    <lineage>
        <taxon>Bacteria</taxon>
        <taxon>Bacillati</taxon>
        <taxon>Bacillota</taxon>
        <taxon>Bacilli</taxon>
        <taxon>Bacillales</taxon>
        <taxon>Bacillaceae</taxon>
        <taxon>Gracilibacillus</taxon>
    </lineage>
</organism>
<gene>
    <name evidence="2" type="ORF">ACFOZ1_12525</name>
</gene>
<evidence type="ECO:0000313" key="2">
    <source>
        <dbReference type="EMBL" id="MFC4388616.1"/>
    </source>
</evidence>
<protein>
    <submittedName>
        <fullName evidence="2">DUF624 domain-containing protein</fullName>
    </submittedName>
</protein>
<feature type="transmembrane region" description="Helical" evidence="1">
    <location>
        <begin position="100"/>
        <end position="130"/>
    </location>
</feature>
<sequence length="198" mass="23398">MNIYTNKLYVLLEKITNFFLLNLLWLICSLPIITIFPASSAMFHVINEWRVNGKSSIVKPFFLGLKKNFKLSFFSGLFFIISFLILYYDLLLIHELLHGWAYLVTLSLLFFLMIVLAFIATYSIPTIVFYHLSFKETIKQSFLFSFIFFPTTILMILLFIGFVLIVLFYPIAIFLLISPIFYAFHKLVERNRRQIQQI</sequence>
<evidence type="ECO:0000313" key="3">
    <source>
        <dbReference type="Proteomes" id="UP001595880"/>
    </source>
</evidence>
<dbReference type="Proteomes" id="UP001595880">
    <property type="component" value="Unassembled WGS sequence"/>
</dbReference>
<name>A0ABV8W031_9BACI</name>
<reference evidence="3" key="1">
    <citation type="journal article" date="2019" name="Int. J. Syst. Evol. Microbiol.">
        <title>The Global Catalogue of Microorganisms (GCM) 10K type strain sequencing project: providing services to taxonomists for standard genome sequencing and annotation.</title>
        <authorList>
            <consortium name="The Broad Institute Genomics Platform"/>
            <consortium name="The Broad Institute Genome Sequencing Center for Infectious Disease"/>
            <person name="Wu L."/>
            <person name="Ma J."/>
        </authorList>
    </citation>
    <scope>NUCLEOTIDE SEQUENCE [LARGE SCALE GENOMIC DNA]</scope>
    <source>
        <strain evidence="3">KACC 14058</strain>
    </source>
</reference>
<comment type="caution">
    <text evidence="2">The sequence shown here is derived from an EMBL/GenBank/DDBJ whole genome shotgun (WGS) entry which is preliminary data.</text>
</comment>
<keyword evidence="1" id="KW-0812">Transmembrane</keyword>
<feature type="transmembrane region" description="Helical" evidence="1">
    <location>
        <begin position="166"/>
        <end position="184"/>
    </location>
</feature>
<feature type="transmembrane region" description="Helical" evidence="1">
    <location>
        <begin position="20"/>
        <end position="47"/>
    </location>
</feature>
<dbReference type="Pfam" id="PF04854">
    <property type="entry name" value="DUF624"/>
    <property type="match status" value="1"/>
</dbReference>
<proteinExistence type="predicted"/>
<feature type="transmembrane region" description="Helical" evidence="1">
    <location>
        <begin position="142"/>
        <end position="160"/>
    </location>
</feature>
<keyword evidence="1" id="KW-1133">Transmembrane helix</keyword>
<keyword evidence="3" id="KW-1185">Reference proteome</keyword>
<feature type="transmembrane region" description="Helical" evidence="1">
    <location>
        <begin position="68"/>
        <end position="88"/>
    </location>
</feature>
<dbReference type="InterPro" id="IPR006938">
    <property type="entry name" value="DUF624"/>
</dbReference>
<evidence type="ECO:0000256" key="1">
    <source>
        <dbReference type="SAM" id="Phobius"/>
    </source>
</evidence>